<feature type="domain" description="DUF1902" evidence="1">
    <location>
        <begin position="5"/>
        <end position="67"/>
    </location>
</feature>
<evidence type="ECO:0000259" key="1">
    <source>
        <dbReference type="Pfam" id="PF08972"/>
    </source>
</evidence>
<gene>
    <name evidence="2" type="ORF">NM686_017235</name>
</gene>
<dbReference type="Gene3D" id="3.30.2390.10">
    <property type="entry name" value="TTHA1013-like"/>
    <property type="match status" value="1"/>
</dbReference>
<sequence length="77" mass="8583">MNQPLKISAQWDEEAHVWVATSNDVAGLAIEASTIDGLIERLKIVIPELMALNHQELTGDELPFMLDGFMTTRTHAH</sequence>
<dbReference type="InterPro" id="IPR035069">
    <property type="entry name" value="TTHA1013/TTHA0281-like"/>
</dbReference>
<dbReference type="InterPro" id="IPR015066">
    <property type="entry name" value="DUF1902"/>
</dbReference>
<dbReference type="SUPFAM" id="SSF143100">
    <property type="entry name" value="TTHA1013/TTHA0281-like"/>
    <property type="match status" value="1"/>
</dbReference>
<organism evidence="2 3">
    <name type="scientific">Methylomonas rapida</name>
    <dbReference type="NCBI Taxonomy" id="2963939"/>
    <lineage>
        <taxon>Bacteria</taxon>
        <taxon>Pseudomonadati</taxon>
        <taxon>Pseudomonadota</taxon>
        <taxon>Gammaproteobacteria</taxon>
        <taxon>Methylococcales</taxon>
        <taxon>Methylococcaceae</taxon>
        <taxon>Methylomonas</taxon>
    </lineage>
</organism>
<proteinExistence type="predicted"/>
<accession>A0ABY7GIK2</accession>
<dbReference type="Pfam" id="PF08972">
    <property type="entry name" value="DUF1902"/>
    <property type="match status" value="1"/>
</dbReference>
<reference evidence="2" key="1">
    <citation type="submission" date="2022-11" db="EMBL/GenBank/DDBJ databases">
        <title>Methylomonas rapida sp. nov., Carotenoid-Producing Obligate Methanotrophs with High Growth Characteristics and Biotechnological Potential.</title>
        <authorList>
            <person name="Tikhonova E.N."/>
            <person name="Suleimanov R.Z."/>
            <person name="Miroshnikov K."/>
            <person name="Oshkin I.Y."/>
            <person name="Belova S.E."/>
            <person name="Danilova O.V."/>
            <person name="Ashikhmin A."/>
            <person name="Konopkin A."/>
            <person name="But S.Y."/>
            <person name="Khmelenina V.N."/>
            <person name="Kuznetsov N."/>
            <person name="Pimenov N.V."/>
            <person name="Dedysh S.N."/>
        </authorList>
    </citation>
    <scope>NUCLEOTIDE SEQUENCE</scope>
    <source>
        <strain evidence="2">MP1</strain>
    </source>
</reference>
<protein>
    <submittedName>
        <fullName evidence="2">DUF1902 domain-containing protein</fullName>
    </submittedName>
</protein>
<name>A0ABY7GIK2_9GAMM</name>
<dbReference type="Proteomes" id="UP001162780">
    <property type="component" value="Chromosome"/>
</dbReference>
<evidence type="ECO:0000313" key="2">
    <source>
        <dbReference type="EMBL" id="WAR44099.1"/>
    </source>
</evidence>
<dbReference type="EMBL" id="CP113517">
    <property type="protein sequence ID" value="WAR44099.1"/>
    <property type="molecule type" value="Genomic_DNA"/>
</dbReference>
<keyword evidence="3" id="KW-1185">Reference proteome</keyword>
<evidence type="ECO:0000313" key="3">
    <source>
        <dbReference type="Proteomes" id="UP001162780"/>
    </source>
</evidence>
<dbReference type="RefSeq" id="WP_255189086.1">
    <property type="nucleotide sequence ID" value="NZ_CP113517.1"/>
</dbReference>